<evidence type="ECO:0000313" key="11">
    <source>
        <dbReference type="EnsemblMetazoa" id="AALFPA23_017904.P26217"/>
    </source>
</evidence>
<dbReference type="InterPro" id="IPR033116">
    <property type="entry name" value="TRYPSIN_SER"/>
</dbReference>
<dbReference type="VEuPathDB" id="VectorBase:AALFPA_073729"/>
<name>A0A1W7R7B7_AEDAL</name>
<dbReference type="Gene3D" id="2.40.10.10">
    <property type="entry name" value="Trypsin-like serine proteases"/>
    <property type="match status" value="2"/>
</dbReference>
<keyword evidence="12" id="KW-1185">Reference proteome</keyword>
<dbReference type="InterPro" id="IPR001254">
    <property type="entry name" value="Trypsin_dom"/>
</dbReference>
<dbReference type="SMART" id="SM00020">
    <property type="entry name" value="Tryp_SPc"/>
    <property type="match status" value="1"/>
</dbReference>
<keyword evidence="5" id="KW-1015">Disulfide bond</keyword>
<dbReference type="VEuPathDB" id="VectorBase:AALC636_017997"/>
<dbReference type="GeneID" id="109401794"/>
<dbReference type="RefSeq" id="XP_019529954.2">
    <property type="nucleotide sequence ID" value="XM_019674409.3"/>
</dbReference>
<dbReference type="InterPro" id="IPR043504">
    <property type="entry name" value="Peptidase_S1_PA_chymotrypsin"/>
</dbReference>
<evidence type="ECO:0000256" key="1">
    <source>
        <dbReference type="ARBA" id="ARBA00022670"/>
    </source>
</evidence>
<dbReference type="AlphaFoldDB" id="A0A1W7R7B7"/>
<reference evidence="12" key="1">
    <citation type="journal article" date="2015" name="Proc. Natl. Acad. Sci. U.S.A.">
        <title>Genome sequence of the Asian Tiger mosquito, Aedes albopictus, reveals insights into its biology, genetics, and evolution.</title>
        <authorList>
            <person name="Chen X.G."/>
            <person name="Jiang X."/>
            <person name="Gu J."/>
            <person name="Xu M."/>
            <person name="Wu Y."/>
            <person name="Deng Y."/>
            <person name="Zhang C."/>
            <person name="Bonizzoni M."/>
            <person name="Dermauw W."/>
            <person name="Vontas J."/>
            <person name="Armbruster P."/>
            <person name="Huang X."/>
            <person name="Yang Y."/>
            <person name="Zhang H."/>
            <person name="He W."/>
            <person name="Peng H."/>
            <person name="Liu Y."/>
            <person name="Wu K."/>
            <person name="Chen J."/>
            <person name="Lirakis M."/>
            <person name="Topalis P."/>
            <person name="Van Leeuwen T."/>
            <person name="Hall A.B."/>
            <person name="Jiang X."/>
            <person name="Thorpe C."/>
            <person name="Mueller R.L."/>
            <person name="Sun C."/>
            <person name="Waterhouse R.M."/>
            <person name="Yan G."/>
            <person name="Tu Z.J."/>
            <person name="Fang X."/>
            <person name="James A.A."/>
        </authorList>
    </citation>
    <scope>NUCLEOTIDE SEQUENCE [LARGE SCALE GENOMIC DNA]</scope>
    <source>
        <strain evidence="12">Foshan</strain>
    </source>
</reference>
<dbReference type="KEGG" id="aalb:109401794"/>
<evidence type="ECO:0000259" key="9">
    <source>
        <dbReference type="PROSITE" id="PS50240"/>
    </source>
</evidence>
<dbReference type="InterPro" id="IPR018114">
    <property type="entry name" value="TRYPSIN_HIS"/>
</dbReference>
<keyword evidence="3 7" id="KW-0378">Hydrolase</keyword>
<evidence type="ECO:0000256" key="3">
    <source>
        <dbReference type="ARBA" id="ARBA00022801"/>
    </source>
</evidence>
<organism evidence="10">
    <name type="scientific">Aedes albopictus</name>
    <name type="common">Asian tiger mosquito</name>
    <name type="synonym">Stegomyia albopicta</name>
    <dbReference type="NCBI Taxonomy" id="7160"/>
    <lineage>
        <taxon>Eukaryota</taxon>
        <taxon>Metazoa</taxon>
        <taxon>Ecdysozoa</taxon>
        <taxon>Arthropoda</taxon>
        <taxon>Hexapoda</taxon>
        <taxon>Insecta</taxon>
        <taxon>Pterygota</taxon>
        <taxon>Neoptera</taxon>
        <taxon>Endopterygota</taxon>
        <taxon>Diptera</taxon>
        <taxon>Nematocera</taxon>
        <taxon>Culicoidea</taxon>
        <taxon>Culicidae</taxon>
        <taxon>Culicinae</taxon>
        <taxon>Aedini</taxon>
        <taxon>Aedes</taxon>
        <taxon>Stegomyia</taxon>
    </lineage>
</organism>
<dbReference type="InterPro" id="IPR009003">
    <property type="entry name" value="Peptidase_S1_PA"/>
</dbReference>
<evidence type="ECO:0000256" key="4">
    <source>
        <dbReference type="ARBA" id="ARBA00022825"/>
    </source>
</evidence>
<evidence type="ECO:0000313" key="10">
    <source>
        <dbReference type="EMBL" id="JAV47042.1"/>
    </source>
</evidence>
<evidence type="ECO:0000256" key="8">
    <source>
        <dbReference type="SAM" id="SignalP"/>
    </source>
</evidence>
<dbReference type="PANTHER" id="PTHR24276">
    <property type="entry name" value="POLYSERASE-RELATED"/>
    <property type="match status" value="1"/>
</dbReference>
<dbReference type="Proteomes" id="UP000069940">
    <property type="component" value="Unassembled WGS sequence"/>
</dbReference>
<evidence type="ECO:0000313" key="12">
    <source>
        <dbReference type="Proteomes" id="UP000069940"/>
    </source>
</evidence>
<dbReference type="FunFam" id="2.40.10.10:FF:000034">
    <property type="entry name" value="Eupolytin"/>
    <property type="match status" value="1"/>
</dbReference>
<dbReference type="PROSITE" id="PS00135">
    <property type="entry name" value="TRYPSIN_SER"/>
    <property type="match status" value="1"/>
</dbReference>
<proteinExistence type="inferred from homology"/>
<keyword evidence="1 7" id="KW-0645">Protease</keyword>
<evidence type="ECO:0000256" key="7">
    <source>
        <dbReference type="RuleBase" id="RU363034"/>
    </source>
</evidence>
<sequence length="295" mass="32327">MVFWTKCCLLLLAVSVGVHSASFEDTIYLHYHRKLPHILQLLRKYTLWPPEPAIADPVFYDPANSPTPLIVGGDSTTIELYPYQLSLRNGGVHICGATIISDKWALTAAHCLDDGSIPSWITMRGGSPHRLAGGYIFHAVQYILHEKYDAKTFDYDVAVVQIAENFLVGTLRAVSLADNTIKVNCPSELATVIGWGTDAYSYVPLILQELRVLVQTNDVCQKLWIEQITDRMLCAGGVIGEDTCNGDSGGPLVCNGYQFGIVSWGSAKCAIAMPAVFTNVSDSEIRDFIRAKTGV</sequence>
<dbReference type="Pfam" id="PF00089">
    <property type="entry name" value="Trypsin"/>
    <property type="match status" value="1"/>
</dbReference>
<dbReference type="InterPro" id="IPR050430">
    <property type="entry name" value="Peptidase_S1"/>
</dbReference>
<dbReference type="GO" id="GO:0004252">
    <property type="term" value="F:serine-type endopeptidase activity"/>
    <property type="evidence" value="ECO:0007669"/>
    <property type="project" value="InterPro"/>
</dbReference>
<protein>
    <submittedName>
        <fullName evidence="10">Putative trypsin</fullName>
    </submittedName>
</protein>
<dbReference type="PRINTS" id="PR00722">
    <property type="entry name" value="CHYMOTRYPSIN"/>
</dbReference>
<dbReference type="SUPFAM" id="SSF50494">
    <property type="entry name" value="Trypsin-like serine proteases"/>
    <property type="match status" value="1"/>
</dbReference>
<evidence type="ECO:0000256" key="2">
    <source>
        <dbReference type="ARBA" id="ARBA00022757"/>
    </source>
</evidence>
<dbReference type="PROSITE" id="PS50240">
    <property type="entry name" value="TRYPSIN_DOM"/>
    <property type="match status" value="1"/>
</dbReference>
<keyword evidence="2" id="KW-0222">Digestion</keyword>
<keyword evidence="4 7" id="KW-0720">Serine protease</keyword>
<feature type="signal peptide" evidence="8">
    <location>
        <begin position="1"/>
        <end position="20"/>
    </location>
</feature>
<dbReference type="VEuPathDB" id="VectorBase:AALF028104"/>
<accession>A0A1W7R7B7</accession>
<evidence type="ECO:0000256" key="6">
    <source>
        <dbReference type="ARBA" id="ARBA00024195"/>
    </source>
</evidence>
<dbReference type="GO" id="GO:0007586">
    <property type="term" value="P:digestion"/>
    <property type="evidence" value="ECO:0007669"/>
    <property type="project" value="UniProtKB-KW"/>
</dbReference>
<dbReference type="EMBL" id="GEHC01000603">
    <property type="protein sequence ID" value="JAV47042.1"/>
    <property type="molecule type" value="Transcribed_RNA"/>
</dbReference>
<comment type="similarity">
    <text evidence="6">Belongs to the peptidase S1 family. CLIP subfamily.</text>
</comment>
<dbReference type="PROSITE" id="PS00134">
    <property type="entry name" value="TRYPSIN_HIS"/>
    <property type="match status" value="1"/>
</dbReference>
<dbReference type="CDD" id="cd00190">
    <property type="entry name" value="Tryp_SPc"/>
    <property type="match status" value="1"/>
</dbReference>
<reference evidence="11" key="3">
    <citation type="submission" date="2025-05" db="UniProtKB">
        <authorList>
            <consortium name="EnsemblMetazoa"/>
        </authorList>
    </citation>
    <scope>IDENTIFICATION</scope>
    <source>
        <strain evidence="11">Foshan</strain>
    </source>
</reference>
<dbReference type="EnsemblMetazoa" id="AALFPA23_017904.R26217">
    <property type="protein sequence ID" value="AALFPA23_017904.P26217"/>
    <property type="gene ID" value="AALFPA23_017904"/>
</dbReference>
<dbReference type="GO" id="GO:0006508">
    <property type="term" value="P:proteolysis"/>
    <property type="evidence" value="ECO:0007669"/>
    <property type="project" value="UniProtKB-KW"/>
</dbReference>
<keyword evidence="8" id="KW-0732">Signal</keyword>
<feature type="domain" description="Peptidase S1" evidence="9">
    <location>
        <begin position="70"/>
        <end position="294"/>
    </location>
</feature>
<dbReference type="InterPro" id="IPR001314">
    <property type="entry name" value="Peptidase_S1A"/>
</dbReference>
<feature type="chain" id="PRO_5012461819" evidence="8">
    <location>
        <begin position="21"/>
        <end position="295"/>
    </location>
</feature>
<evidence type="ECO:0000256" key="5">
    <source>
        <dbReference type="ARBA" id="ARBA00023157"/>
    </source>
</evidence>
<dbReference type="PANTHER" id="PTHR24276:SF91">
    <property type="entry name" value="AT26814P-RELATED"/>
    <property type="match status" value="1"/>
</dbReference>
<reference evidence="10" key="2">
    <citation type="submission" date="2016-03" db="EMBL/GenBank/DDBJ databases">
        <title>RNAseq analyses of the sensorial organs of adult female Aedes albopictus.</title>
        <authorList>
            <person name="Fabrizio L."/>
            <person name="Ribeiro J.M."/>
            <person name="Arca B."/>
        </authorList>
    </citation>
    <scope>NUCLEOTIDE SEQUENCE</scope>
</reference>